<dbReference type="EMBL" id="CP002271">
    <property type="protein sequence ID" value="ADO68610.1"/>
    <property type="molecule type" value="Genomic_DNA"/>
</dbReference>
<proteinExistence type="predicted"/>
<dbReference type="RefSeq" id="WP_013374354.1">
    <property type="nucleotide sequence ID" value="NC_014623.1"/>
</dbReference>
<gene>
    <name evidence="2" type="ordered locus">STAUR_0806</name>
</gene>
<dbReference type="OrthoDB" id="1814213at2"/>
<dbReference type="AlphaFoldDB" id="E3FY73"/>
<feature type="domain" description="AAA+ ATPase" evidence="1">
    <location>
        <begin position="42"/>
        <end position="182"/>
    </location>
</feature>
<dbReference type="HOGENOM" id="CLU_018678_0_0_7"/>
<dbReference type="STRING" id="378806.STAUR_0806"/>
<name>E3FY73_STIAD</name>
<dbReference type="PANTHER" id="PTHR32204">
    <property type="entry name" value="ATPASE RAVA"/>
    <property type="match status" value="1"/>
</dbReference>
<dbReference type="Pfam" id="PF20030">
    <property type="entry name" value="bpMoxR"/>
    <property type="match status" value="1"/>
</dbReference>
<reference evidence="2 3" key="1">
    <citation type="journal article" date="2011" name="Mol. Biol. Evol.">
        <title>Comparative genomic analysis of fruiting body formation in Myxococcales.</title>
        <authorList>
            <person name="Huntley S."/>
            <person name="Hamann N."/>
            <person name="Wegener-Feldbrugge S."/>
            <person name="Treuner-Lange A."/>
            <person name="Kube M."/>
            <person name="Reinhardt R."/>
            <person name="Klages S."/>
            <person name="Muller R."/>
            <person name="Ronning C.M."/>
            <person name="Nierman W.C."/>
            <person name="Sogaard-Andersen L."/>
        </authorList>
    </citation>
    <scope>NUCLEOTIDE SEQUENCE [LARGE SCALE GENOMIC DNA]</scope>
    <source>
        <strain evidence="2 3">DW4/3-1</strain>
    </source>
</reference>
<dbReference type="KEGG" id="sur:STAUR_0806"/>
<organism evidence="2 3">
    <name type="scientific">Stigmatella aurantiaca (strain DW4/3-1)</name>
    <dbReference type="NCBI Taxonomy" id="378806"/>
    <lineage>
        <taxon>Bacteria</taxon>
        <taxon>Pseudomonadati</taxon>
        <taxon>Myxococcota</taxon>
        <taxon>Myxococcia</taxon>
        <taxon>Myxococcales</taxon>
        <taxon>Cystobacterineae</taxon>
        <taxon>Archangiaceae</taxon>
        <taxon>Stigmatella</taxon>
    </lineage>
</organism>
<evidence type="ECO:0000313" key="2">
    <source>
        <dbReference type="EMBL" id="ADO68610.1"/>
    </source>
</evidence>
<dbReference type="CDD" id="cd00009">
    <property type="entry name" value="AAA"/>
    <property type="match status" value="1"/>
</dbReference>
<dbReference type="InterPro" id="IPR003593">
    <property type="entry name" value="AAA+_ATPase"/>
</dbReference>
<keyword evidence="3" id="KW-1185">Reference proteome</keyword>
<dbReference type="eggNOG" id="COG0714">
    <property type="taxonomic scope" value="Bacteria"/>
</dbReference>
<dbReference type="InterPro" id="IPR027417">
    <property type="entry name" value="P-loop_NTPase"/>
</dbReference>
<accession>E3FY73</accession>
<dbReference type="SMART" id="SM00382">
    <property type="entry name" value="AAA"/>
    <property type="match status" value="1"/>
</dbReference>
<evidence type="ECO:0000313" key="3">
    <source>
        <dbReference type="Proteomes" id="UP000001351"/>
    </source>
</evidence>
<dbReference type="PANTHER" id="PTHR32204:SF0">
    <property type="entry name" value="ATPASE RAVA"/>
    <property type="match status" value="1"/>
</dbReference>
<dbReference type="Proteomes" id="UP000001351">
    <property type="component" value="Chromosome"/>
</dbReference>
<dbReference type="InterPro" id="IPR045427">
    <property type="entry name" value="MoxR"/>
</dbReference>
<protein>
    <submittedName>
        <fullName evidence="2">Conserved uncharacterized protein</fullName>
    </submittedName>
</protein>
<dbReference type="Gene3D" id="3.40.50.300">
    <property type="entry name" value="P-loop containing nucleotide triphosphate hydrolases"/>
    <property type="match status" value="1"/>
</dbReference>
<dbReference type="SUPFAM" id="SSF52540">
    <property type="entry name" value="P-loop containing nucleoside triphosphate hydrolases"/>
    <property type="match status" value="1"/>
</dbReference>
<evidence type="ECO:0000259" key="1">
    <source>
        <dbReference type="SMART" id="SM00382"/>
    </source>
</evidence>
<dbReference type="InterPro" id="IPR050513">
    <property type="entry name" value="RavA_ATPases"/>
</dbReference>
<sequence length="390" mass="41751">MSPSPLSFELAAASLREALTDAGTGLVEREAMVELVALSAVAGEHLLVIGPPGTAKSEAVRRTARALGGSYFEYLLGRFTEPSEIFGPVDLRKLRDGLVETETAGMLPEAEVAFLDEVFLGSTAILNTLLGVLNERMFRRGHTRKPCPLRVCVGASNALPEEESLAAFADRFLARIFVEPVPDPRLEELLAGGARLWREAEARVASLEALDVLARVAQEADLGPVRPHLAHALRTLRASGIGLSDRRAVKAQRLIAAAAALAGRRTPGPADLWPLFYVVPTKEGQELAREVLRELLASTENSALAAAALEASAGPLARAQRIARDGRKLLESPPTAGTAGEVSAWRLKLEGVAREMDAGFAPEALPPELRVLREELRTLLESKAPEQALA</sequence>